<reference evidence="2" key="1">
    <citation type="journal article" date="2011" name="Genome Res.">
        <title>Phylogeny-wide analysis of social amoeba genomes highlights ancient origins for complex intercellular communication.</title>
        <authorList>
            <person name="Heidel A.J."/>
            <person name="Lawal H.M."/>
            <person name="Felder M."/>
            <person name="Schilde C."/>
            <person name="Helps N.R."/>
            <person name="Tunggal B."/>
            <person name="Rivero F."/>
            <person name="John U."/>
            <person name="Schleicher M."/>
            <person name="Eichinger L."/>
            <person name="Platzer M."/>
            <person name="Noegel A.A."/>
            <person name="Schaap P."/>
            <person name="Gloeckner G."/>
        </authorList>
    </citation>
    <scope>NUCLEOTIDE SEQUENCE [LARGE SCALE GENOMIC DNA]</scope>
    <source>
        <strain evidence="2">SH3</strain>
    </source>
</reference>
<dbReference type="AlphaFoldDB" id="F4PRG8"/>
<dbReference type="GeneID" id="14872584"/>
<evidence type="ECO:0000313" key="2">
    <source>
        <dbReference type="Proteomes" id="UP000007797"/>
    </source>
</evidence>
<evidence type="ECO:0000313" key="1">
    <source>
        <dbReference type="EMBL" id="EGG20520.1"/>
    </source>
</evidence>
<protein>
    <submittedName>
        <fullName evidence="1">Uncharacterized protein</fullName>
    </submittedName>
</protein>
<gene>
    <name evidence="1" type="ORF">DFA_00381</name>
</gene>
<accession>F4PRG8</accession>
<dbReference type="EMBL" id="GL883010">
    <property type="protein sequence ID" value="EGG20520.1"/>
    <property type="molecule type" value="Genomic_DNA"/>
</dbReference>
<proteinExistence type="predicted"/>
<keyword evidence="2" id="KW-1185">Reference proteome</keyword>
<dbReference type="Proteomes" id="UP000007797">
    <property type="component" value="Unassembled WGS sequence"/>
</dbReference>
<organism evidence="1 2">
    <name type="scientific">Cavenderia fasciculata</name>
    <name type="common">Slime mold</name>
    <name type="synonym">Dictyostelium fasciculatum</name>
    <dbReference type="NCBI Taxonomy" id="261658"/>
    <lineage>
        <taxon>Eukaryota</taxon>
        <taxon>Amoebozoa</taxon>
        <taxon>Evosea</taxon>
        <taxon>Eumycetozoa</taxon>
        <taxon>Dictyostelia</taxon>
        <taxon>Acytosteliales</taxon>
        <taxon>Cavenderiaceae</taxon>
        <taxon>Cavenderia</taxon>
    </lineage>
</organism>
<dbReference type="KEGG" id="dfa:DFA_00381"/>
<name>F4PRG8_CACFS</name>
<dbReference type="RefSeq" id="XP_004358370.1">
    <property type="nucleotide sequence ID" value="XM_004358313.1"/>
</dbReference>
<sequence length="147" mass="16887">MPLIHKIRIGKAVVDDETIDVLQKLSFFYNSINVLEMVLQQSANLDCSEKLFVSLTLNNNQGIIFKVTESTQLELKADQLRVIMNTGPDLTIVWPFLVLKMSNELVKKEAQSYDDAHLQWGILCKDVIEYEDYKVLIDQSPKDDLVR</sequence>